<dbReference type="PANTHER" id="PTHR21499:SF59">
    <property type="entry name" value="ASPARTOKINASE"/>
    <property type="match status" value="1"/>
</dbReference>
<feature type="compositionally biased region" description="Basic and acidic residues" evidence="2">
    <location>
        <begin position="1"/>
        <end position="11"/>
    </location>
</feature>
<feature type="region of interest" description="Disordered" evidence="2">
    <location>
        <begin position="1"/>
        <end position="31"/>
    </location>
</feature>
<dbReference type="InterPro" id="IPR045865">
    <property type="entry name" value="ACT-like_dom_sf"/>
</dbReference>
<evidence type="ECO:0000256" key="2">
    <source>
        <dbReference type="SAM" id="MobiDB-lite"/>
    </source>
</evidence>
<dbReference type="SUPFAM" id="SSF55021">
    <property type="entry name" value="ACT-like"/>
    <property type="match status" value="2"/>
</dbReference>
<dbReference type="GO" id="GO:0009089">
    <property type="term" value="P:lysine biosynthetic process via diaminopimelate"/>
    <property type="evidence" value="ECO:0007669"/>
    <property type="project" value="TreeGrafter"/>
</dbReference>
<comment type="similarity">
    <text evidence="1">Belongs to the aspartokinase family.</text>
</comment>
<organism evidence="3">
    <name type="scientific">Epichloe amarillans</name>
    <dbReference type="NCBI Taxonomy" id="42805"/>
    <lineage>
        <taxon>Eukaryota</taxon>
        <taxon>Fungi</taxon>
        <taxon>Dikarya</taxon>
        <taxon>Ascomycota</taxon>
        <taxon>Pezizomycotina</taxon>
        <taxon>Sordariomycetes</taxon>
        <taxon>Hypocreomycetidae</taxon>
        <taxon>Hypocreales</taxon>
        <taxon>Clavicipitaceae</taxon>
        <taxon>Epichloe</taxon>
    </lineage>
</organism>
<dbReference type="EMBL" id="JF830813">
    <property type="protein sequence ID" value="AER26951.1"/>
    <property type="molecule type" value="Genomic_DNA"/>
</dbReference>
<dbReference type="GO" id="GO:0009090">
    <property type="term" value="P:homoserine biosynthetic process"/>
    <property type="evidence" value="ECO:0007669"/>
    <property type="project" value="TreeGrafter"/>
</dbReference>
<protein>
    <submittedName>
        <fullName evidence="3">LolA</fullName>
    </submittedName>
</protein>
<dbReference type="GO" id="GO:0005829">
    <property type="term" value="C:cytosol"/>
    <property type="evidence" value="ECO:0007669"/>
    <property type="project" value="TreeGrafter"/>
</dbReference>
<reference evidence="3" key="1">
    <citation type="submission" date="2011-04" db="EMBL/GenBank/DDBJ databases">
        <title>Epichloe amarillans genome sequence.</title>
        <authorList>
            <person name="Pan J."/>
            <person name="Schardl C."/>
        </authorList>
    </citation>
    <scope>NUCLEOTIDE SEQUENCE</scope>
</reference>
<gene>
    <name evidence="3" type="primary">lolA</name>
</gene>
<sequence length="211" mass="23278">MLDESPMRKGDSVSNDQGNPESNASVSSHQQNQIITCVSPGPVCPNAIRIKRDIMIVRLRPVESCPGYRFFRRVFETLEKWQLQVDMFSTSLGRITLALGAAALQAGIGIGASCSARNDMMGRDLMHGMQKLLPDDHIELFPHMAIISVVGHPSRRMAGHIFATMDANDIPTVMISHDAARLGLACAISEQYTAKALCVFEQCLFRYSMTH</sequence>
<dbReference type="PANTHER" id="PTHR21499">
    <property type="entry name" value="ASPARTATE KINASE"/>
    <property type="match status" value="1"/>
</dbReference>
<name>G8EFJ8_9HYPO</name>
<evidence type="ECO:0000313" key="3">
    <source>
        <dbReference type="EMBL" id="AER26951.1"/>
    </source>
</evidence>
<evidence type="ECO:0000256" key="1">
    <source>
        <dbReference type="ARBA" id="ARBA00010122"/>
    </source>
</evidence>
<dbReference type="GO" id="GO:0004072">
    <property type="term" value="F:aspartate kinase activity"/>
    <property type="evidence" value="ECO:0007669"/>
    <property type="project" value="TreeGrafter"/>
</dbReference>
<accession>G8EFJ8</accession>
<feature type="compositionally biased region" description="Polar residues" evidence="2">
    <location>
        <begin position="12"/>
        <end position="31"/>
    </location>
</feature>
<proteinExistence type="inferred from homology"/>
<dbReference type="Gene3D" id="3.30.70.260">
    <property type="match status" value="2"/>
</dbReference>
<dbReference type="CDD" id="cd04892">
    <property type="entry name" value="ACT_AK-like_2"/>
    <property type="match status" value="1"/>
</dbReference>
<dbReference type="AlphaFoldDB" id="G8EFJ8"/>